<keyword evidence="2" id="KW-0442">Lipid degradation</keyword>
<protein>
    <submittedName>
        <fullName evidence="5">Patatin-like phospholipase</fullName>
    </submittedName>
</protein>
<gene>
    <name evidence="5" type="ORF">Y5S_01301</name>
</gene>
<dbReference type="SUPFAM" id="SSF52151">
    <property type="entry name" value="FabD/lysophospholipase-like"/>
    <property type="match status" value="1"/>
</dbReference>
<dbReference type="AlphaFoldDB" id="A0A095TSM9"/>
<dbReference type="InterPro" id="IPR002641">
    <property type="entry name" value="PNPLA_dom"/>
</dbReference>
<evidence type="ECO:0000256" key="2">
    <source>
        <dbReference type="PROSITE-ProRule" id="PRU01161"/>
    </source>
</evidence>
<accession>A0A095TSM9</accession>
<keyword evidence="3" id="KW-1133">Transmembrane helix</keyword>
<feature type="transmembrane region" description="Helical" evidence="3">
    <location>
        <begin position="12"/>
        <end position="34"/>
    </location>
</feature>
<comment type="caution">
    <text evidence="5">The sequence shown here is derived from an EMBL/GenBank/DDBJ whole genome shotgun (WGS) entry which is preliminary data.</text>
</comment>
<dbReference type="Gene3D" id="3.40.1090.10">
    <property type="entry name" value="Cytosolic phospholipase A2 catalytic domain"/>
    <property type="match status" value="2"/>
</dbReference>
<evidence type="ECO:0000259" key="4">
    <source>
        <dbReference type="PROSITE" id="PS51635"/>
    </source>
</evidence>
<comment type="caution">
    <text evidence="2">Lacks conserved residue(s) required for the propagation of feature annotation.</text>
</comment>
<evidence type="ECO:0000256" key="3">
    <source>
        <dbReference type="SAM" id="Phobius"/>
    </source>
</evidence>
<dbReference type="EMBL" id="ARXV01000004">
    <property type="protein sequence ID" value="KGD65408.1"/>
    <property type="molecule type" value="Genomic_DNA"/>
</dbReference>
<keyword evidence="6" id="KW-1185">Reference proteome</keyword>
<keyword evidence="2" id="KW-0378">Hydrolase</keyword>
<feature type="short sequence motif" description="GXSXG" evidence="2">
    <location>
        <begin position="50"/>
        <end position="54"/>
    </location>
</feature>
<reference evidence="5 6" key="1">
    <citation type="submission" date="2012-09" db="EMBL/GenBank/DDBJ databases">
        <title>Genome Sequence of alkane-degrading Bacterium Alcanivorax sp. 19-m-6.</title>
        <authorList>
            <person name="Lai Q."/>
            <person name="Shao Z."/>
        </authorList>
    </citation>
    <scope>NUCLEOTIDE SEQUENCE [LARGE SCALE GENOMIC DNA]</scope>
    <source>
        <strain evidence="5 6">19-m-6</strain>
    </source>
</reference>
<keyword evidence="3" id="KW-0472">Membrane</keyword>
<dbReference type="RefSeq" id="WP_035231465.1">
    <property type="nucleotide sequence ID" value="NZ_ARXV01000004.1"/>
</dbReference>
<feature type="active site" description="Proton acceptor" evidence="2">
    <location>
        <position position="205"/>
    </location>
</feature>
<keyword evidence="1 2" id="KW-0443">Lipid metabolism</keyword>
<dbReference type="PROSITE" id="PS51635">
    <property type="entry name" value="PNPLA"/>
    <property type="match status" value="1"/>
</dbReference>
<dbReference type="OrthoDB" id="2339873at2"/>
<dbReference type="Proteomes" id="UP000029444">
    <property type="component" value="Unassembled WGS sequence"/>
</dbReference>
<dbReference type="GO" id="GO:0016042">
    <property type="term" value="P:lipid catabolic process"/>
    <property type="evidence" value="ECO:0007669"/>
    <property type="project" value="UniProtKB-UniRule"/>
</dbReference>
<proteinExistence type="predicted"/>
<dbReference type="eggNOG" id="COG1752">
    <property type="taxonomic scope" value="Bacteria"/>
</dbReference>
<dbReference type="PATRIC" id="fig|1177154.3.peg.1324"/>
<feature type="active site" description="Nucleophile" evidence="2">
    <location>
        <position position="52"/>
    </location>
</feature>
<dbReference type="InterPro" id="IPR016035">
    <property type="entry name" value="Acyl_Trfase/lysoPLipase"/>
</dbReference>
<feature type="domain" description="PNPLA" evidence="4">
    <location>
        <begin position="15"/>
        <end position="218"/>
    </location>
</feature>
<keyword evidence="3" id="KW-0812">Transmembrane</keyword>
<dbReference type="Pfam" id="PF01734">
    <property type="entry name" value="Patatin"/>
    <property type="match status" value="1"/>
</dbReference>
<dbReference type="GO" id="GO:0016787">
    <property type="term" value="F:hydrolase activity"/>
    <property type="evidence" value="ECO:0007669"/>
    <property type="project" value="UniProtKB-UniRule"/>
</dbReference>
<evidence type="ECO:0000313" key="6">
    <source>
        <dbReference type="Proteomes" id="UP000029444"/>
    </source>
</evidence>
<organism evidence="5 6">
    <name type="scientific">Alcanivorax nanhaiticus</name>
    <dbReference type="NCBI Taxonomy" id="1177154"/>
    <lineage>
        <taxon>Bacteria</taxon>
        <taxon>Pseudomonadati</taxon>
        <taxon>Pseudomonadota</taxon>
        <taxon>Gammaproteobacteria</taxon>
        <taxon>Oceanospirillales</taxon>
        <taxon>Alcanivoracaceae</taxon>
        <taxon>Alcanivorax</taxon>
    </lineage>
</organism>
<name>A0A095TSM9_9GAMM</name>
<feature type="short sequence motif" description="DGA/G" evidence="2">
    <location>
        <begin position="205"/>
        <end position="207"/>
    </location>
</feature>
<dbReference type="STRING" id="1177154.Y5S_01301"/>
<sequence>MPKDNTSSTPRRGLVLGCGGVAGGAWSIAALHHLEQQLDWDCRKADVLIGTSVGAVLAALLGSGISVDQLLACQQGTSDTCRWDHDTDTGGALPPLPGARFTGKPLVMKGLRGEVSALTAICGALPAGQFDMSAFRKLVNDAAKGKDWVEHPATWIMAVDTETGKRIPFGKGGAPSATIVDAVCASYGVPFWCPPVTVDNRTYIDGGVASPVSADLLVDSAVDEVIVLAPMASRQPDKPWHPFERIERRVRRYMTSVVDREVAALEKAGKKVIRIEPVAEDLRAFGYNMMDPARRKGVLETALSTTRYTVNHALA</sequence>
<evidence type="ECO:0000256" key="1">
    <source>
        <dbReference type="ARBA" id="ARBA00023098"/>
    </source>
</evidence>
<feature type="transmembrane region" description="Helical" evidence="3">
    <location>
        <begin position="46"/>
        <end position="65"/>
    </location>
</feature>
<evidence type="ECO:0000313" key="5">
    <source>
        <dbReference type="EMBL" id="KGD65408.1"/>
    </source>
</evidence>